<comment type="caution">
    <text evidence="3">The sequence shown here is derived from an EMBL/GenBank/DDBJ whole genome shotgun (WGS) entry which is preliminary data.</text>
</comment>
<evidence type="ECO:0000313" key="3">
    <source>
        <dbReference type="EMBL" id="TWT31284.1"/>
    </source>
</evidence>
<organism evidence="3 4">
    <name type="scientific">Posidoniimonas corsicana</name>
    <dbReference type="NCBI Taxonomy" id="1938618"/>
    <lineage>
        <taxon>Bacteria</taxon>
        <taxon>Pseudomonadati</taxon>
        <taxon>Planctomycetota</taxon>
        <taxon>Planctomycetia</taxon>
        <taxon>Pirellulales</taxon>
        <taxon>Lacipirellulaceae</taxon>
        <taxon>Posidoniimonas</taxon>
    </lineage>
</organism>
<dbReference type="RefSeq" id="WP_146568462.1">
    <property type="nucleotide sequence ID" value="NZ_SIHJ01000004.1"/>
</dbReference>
<feature type="transmembrane region" description="Helical" evidence="2">
    <location>
        <begin position="176"/>
        <end position="196"/>
    </location>
</feature>
<name>A0A5C5UY63_9BACT</name>
<dbReference type="InterPro" id="IPR051082">
    <property type="entry name" value="Pentapeptide-BTB/POZ_domain"/>
</dbReference>
<dbReference type="Pfam" id="PF00805">
    <property type="entry name" value="Pentapeptide"/>
    <property type="match status" value="5"/>
</dbReference>
<dbReference type="InterPro" id="IPR001646">
    <property type="entry name" value="5peptide_repeat"/>
</dbReference>
<dbReference type="Gene3D" id="2.160.20.80">
    <property type="entry name" value="E3 ubiquitin-protein ligase SopA"/>
    <property type="match status" value="3"/>
</dbReference>
<feature type="transmembrane region" description="Helical" evidence="2">
    <location>
        <begin position="243"/>
        <end position="266"/>
    </location>
</feature>
<keyword evidence="2" id="KW-0812">Transmembrane</keyword>
<evidence type="ECO:0000313" key="4">
    <source>
        <dbReference type="Proteomes" id="UP000316714"/>
    </source>
</evidence>
<dbReference type="OrthoDB" id="227009at2"/>
<evidence type="ECO:0000256" key="1">
    <source>
        <dbReference type="SAM" id="MobiDB-lite"/>
    </source>
</evidence>
<gene>
    <name evidence="3" type="primary">pipB2_5</name>
    <name evidence="3" type="ORF">KOR34_46600</name>
</gene>
<feature type="compositionally biased region" description="Basic and acidic residues" evidence="1">
    <location>
        <begin position="680"/>
        <end position="689"/>
    </location>
</feature>
<evidence type="ECO:0000256" key="2">
    <source>
        <dbReference type="SAM" id="Phobius"/>
    </source>
</evidence>
<feature type="region of interest" description="Disordered" evidence="1">
    <location>
        <begin position="666"/>
        <end position="737"/>
    </location>
</feature>
<dbReference type="Proteomes" id="UP000316714">
    <property type="component" value="Unassembled WGS sequence"/>
</dbReference>
<sequence length="737" mass="80373">MFRFAPPPQPPLAPIALRGTDALAEHRRNFPDDPLDLRRADLTGALLVGADLRGADLRGATLDDARLDGAQLHGVKLRDASLRNASLAGAHGLIPAQLAGTDLTGAELPAGIATERMEEAARCGDAADFARSIFMWMVGGCAFVWLMLISTTQLQLLTNDGVVNLPVFEVDAPSELFFVLGPFLVIGVYCYLHVYLQRIWETLGGLPAVFPDGEPIDRKTHGWMVLGLVRWQWRRLRERPRMFYSQTLLSVLLAWGLAPITVYSVWRRCAIRHEWNQSIIQVIACAAVAHVAIGSLLAARGAFTLRTSRLAHAAQWVVSLGVLYGLHAAMQDTFHGRAELGWFNAKVVHYHPTDRTPKWGRTKRELMNEYHDRALFLSHDYHGERDPGFTPEADSALVDLTRRWREAYAEFSGPLLRGAHLEGCYIDQSDLSSADLTGSRWTRATLLYADLTQANLQGARFHGANFNEVSLVGASAQRAEFTDASASGFYALGADLSEAKLQRFHAYGPPADLRKAVLDDADMHECQLSKARLQGASLKGVDLHSAILTHADLSDANLTDANLAGADLRGARLKGADLTGADLSGARFGEQTLHYNGHRASHVTLLDDANLSGAKGLTNSMLAAATYNDATRWDNRPPALQVADAAAKPDGWEPEQQQLRMANLPQATSSAEQHLLFDPPGKDPDEGKPLELSPKLDLPQTPVGIAPRADSSDAASTEVDYSPATPGTEWPSEAWPE</sequence>
<dbReference type="PANTHER" id="PTHR14136">
    <property type="entry name" value="BTB_POZ DOMAIN-CONTAINING PROTEIN KCTD9"/>
    <property type="match status" value="1"/>
</dbReference>
<keyword evidence="2" id="KW-1133">Transmembrane helix</keyword>
<reference evidence="3 4" key="1">
    <citation type="submission" date="2019-02" db="EMBL/GenBank/DDBJ databases">
        <title>Deep-cultivation of Planctomycetes and their phenomic and genomic characterization uncovers novel biology.</title>
        <authorList>
            <person name="Wiegand S."/>
            <person name="Jogler M."/>
            <person name="Boedeker C."/>
            <person name="Pinto D."/>
            <person name="Vollmers J."/>
            <person name="Rivas-Marin E."/>
            <person name="Kohn T."/>
            <person name="Peeters S.H."/>
            <person name="Heuer A."/>
            <person name="Rast P."/>
            <person name="Oberbeckmann S."/>
            <person name="Bunk B."/>
            <person name="Jeske O."/>
            <person name="Meyerdierks A."/>
            <person name="Storesund J.E."/>
            <person name="Kallscheuer N."/>
            <person name="Luecker S."/>
            <person name="Lage O.M."/>
            <person name="Pohl T."/>
            <person name="Merkel B.J."/>
            <person name="Hornburger P."/>
            <person name="Mueller R.-W."/>
            <person name="Bruemmer F."/>
            <person name="Labrenz M."/>
            <person name="Spormann A.M."/>
            <person name="Op Den Camp H."/>
            <person name="Overmann J."/>
            <person name="Amann R."/>
            <person name="Jetten M.S.M."/>
            <person name="Mascher T."/>
            <person name="Medema M.H."/>
            <person name="Devos D.P."/>
            <person name="Kaster A.-K."/>
            <person name="Ovreas L."/>
            <person name="Rohde M."/>
            <person name="Galperin M.Y."/>
            <person name="Jogler C."/>
        </authorList>
    </citation>
    <scope>NUCLEOTIDE SEQUENCE [LARGE SCALE GENOMIC DNA]</scope>
    <source>
        <strain evidence="3 4">KOR34</strain>
    </source>
</reference>
<proteinExistence type="predicted"/>
<feature type="transmembrane region" description="Helical" evidence="2">
    <location>
        <begin position="310"/>
        <end position="330"/>
    </location>
</feature>
<keyword evidence="4" id="KW-1185">Reference proteome</keyword>
<feature type="transmembrane region" description="Helical" evidence="2">
    <location>
        <begin position="278"/>
        <end position="298"/>
    </location>
</feature>
<protein>
    <submittedName>
        <fullName evidence="3">Secreted effector protein pipB2</fullName>
    </submittedName>
</protein>
<dbReference type="SUPFAM" id="SSF141571">
    <property type="entry name" value="Pentapeptide repeat-like"/>
    <property type="match status" value="3"/>
</dbReference>
<keyword evidence="2" id="KW-0472">Membrane</keyword>
<dbReference type="PANTHER" id="PTHR14136:SF17">
    <property type="entry name" value="BTB_POZ DOMAIN-CONTAINING PROTEIN KCTD9"/>
    <property type="match status" value="1"/>
</dbReference>
<feature type="transmembrane region" description="Helical" evidence="2">
    <location>
        <begin position="133"/>
        <end position="156"/>
    </location>
</feature>
<dbReference type="EMBL" id="SIHJ01000004">
    <property type="protein sequence ID" value="TWT31284.1"/>
    <property type="molecule type" value="Genomic_DNA"/>
</dbReference>
<dbReference type="AlphaFoldDB" id="A0A5C5UY63"/>
<accession>A0A5C5UY63</accession>